<proteinExistence type="predicted"/>
<reference evidence="3 4" key="1">
    <citation type="submission" date="2018-10" db="EMBL/GenBank/DDBJ databases">
        <title>Genomic Encyclopedia of Type Strains, Phase IV (KMG-IV): sequencing the most valuable type-strain genomes for metagenomic binning, comparative biology and taxonomic classification.</title>
        <authorList>
            <person name="Goeker M."/>
        </authorList>
    </citation>
    <scope>NUCLEOTIDE SEQUENCE [LARGE SCALE GENOMIC DNA]</scope>
    <source>
        <strain evidence="3 4">DSM 12769</strain>
    </source>
</reference>
<dbReference type="OrthoDB" id="9806902at2"/>
<feature type="signal peptide" evidence="1">
    <location>
        <begin position="1"/>
        <end position="20"/>
    </location>
</feature>
<dbReference type="InterPro" id="IPR017208">
    <property type="entry name" value="UCP037442_abhydr"/>
</dbReference>
<name>A0A498C604_9GAMM</name>
<dbReference type="Pfam" id="PF12146">
    <property type="entry name" value="Hydrolase_4"/>
    <property type="match status" value="1"/>
</dbReference>
<dbReference type="RefSeq" id="WP_121440936.1">
    <property type="nucleotide sequence ID" value="NZ_RCDA01000001.1"/>
</dbReference>
<dbReference type="PRINTS" id="PR00111">
    <property type="entry name" value="ABHYDROLASE"/>
</dbReference>
<evidence type="ECO:0000313" key="4">
    <source>
        <dbReference type="Proteomes" id="UP000275461"/>
    </source>
</evidence>
<dbReference type="InterPro" id="IPR029058">
    <property type="entry name" value="AB_hydrolase_fold"/>
</dbReference>
<dbReference type="InterPro" id="IPR022742">
    <property type="entry name" value="Hydrolase_4"/>
</dbReference>
<dbReference type="InterPro" id="IPR051044">
    <property type="entry name" value="MAG_DAG_Lipase"/>
</dbReference>
<sequence>MRSAVGFILFVLTTSLLLTGCEVTGATAQEGQALGGAEVRDGYIRTADGEHLRLLRHGPEQTAKAVVLALHGLNDRAEAFDSLGATLAEEGIALYSFDQRSFGASPRQGRWPGEDALIQDAVAILEALRQRYPGRTVHLAGESMGGAVAIRTAVEAPEAADSLILLAPATWGRATQPWYQRLALWVGVRVMPGRTFTGESLGVRPTDNDKELRVLGRDPLFIKETRVDTLYGLTNLMDHALEEAALLETPTLLLYGANDEIIPPRAICALVQRLPPPLDWHLAWYPDGWHMLTRDLNGSVVRHDIAAWADSPSPPLPSGHLYSADDAESLVCDR</sequence>
<dbReference type="EMBL" id="RCDA01000001">
    <property type="protein sequence ID" value="RLK50447.1"/>
    <property type="molecule type" value="Genomic_DNA"/>
</dbReference>
<comment type="caution">
    <text evidence="3">The sequence shown here is derived from an EMBL/GenBank/DDBJ whole genome shotgun (WGS) entry which is preliminary data.</text>
</comment>
<dbReference type="InterPro" id="IPR000073">
    <property type="entry name" value="AB_hydrolase_1"/>
</dbReference>
<feature type="domain" description="Serine aminopeptidase S33" evidence="2">
    <location>
        <begin position="62"/>
        <end position="296"/>
    </location>
</feature>
<dbReference type="PROSITE" id="PS51257">
    <property type="entry name" value="PROKAR_LIPOPROTEIN"/>
    <property type="match status" value="1"/>
</dbReference>
<dbReference type="Gene3D" id="3.40.50.1820">
    <property type="entry name" value="alpha/beta hydrolase"/>
    <property type="match status" value="1"/>
</dbReference>
<evidence type="ECO:0000313" key="3">
    <source>
        <dbReference type="EMBL" id="RLK50447.1"/>
    </source>
</evidence>
<dbReference type="Proteomes" id="UP000275461">
    <property type="component" value="Unassembled WGS sequence"/>
</dbReference>
<keyword evidence="1" id="KW-0732">Signal</keyword>
<protein>
    <submittedName>
        <fullName evidence="3">Alpha-beta hydrolase superfamily lysophospholipase</fullName>
    </submittedName>
</protein>
<evidence type="ECO:0000256" key="1">
    <source>
        <dbReference type="SAM" id="SignalP"/>
    </source>
</evidence>
<keyword evidence="4" id="KW-1185">Reference proteome</keyword>
<evidence type="ECO:0000259" key="2">
    <source>
        <dbReference type="Pfam" id="PF12146"/>
    </source>
</evidence>
<dbReference type="PANTHER" id="PTHR11614">
    <property type="entry name" value="PHOSPHOLIPASE-RELATED"/>
    <property type="match status" value="1"/>
</dbReference>
<dbReference type="AlphaFoldDB" id="A0A498C604"/>
<feature type="chain" id="PRO_5019813516" evidence="1">
    <location>
        <begin position="21"/>
        <end position="334"/>
    </location>
</feature>
<accession>A0A498C604</accession>
<dbReference type="GO" id="GO:0016787">
    <property type="term" value="F:hydrolase activity"/>
    <property type="evidence" value="ECO:0007669"/>
    <property type="project" value="UniProtKB-KW"/>
</dbReference>
<organism evidence="3 4">
    <name type="scientific">Alkalispirillum mobile</name>
    <dbReference type="NCBI Taxonomy" id="85925"/>
    <lineage>
        <taxon>Bacteria</taxon>
        <taxon>Pseudomonadati</taxon>
        <taxon>Pseudomonadota</taxon>
        <taxon>Gammaproteobacteria</taxon>
        <taxon>Chromatiales</taxon>
        <taxon>Ectothiorhodospiraceae</taxon>
        <taxon>Alkalispirillum</taxon>
    </lineage>
</organism>
<dbReference type="PIRSF" id="PIRSF037442">
    <property type="entry name" value="UCP037442_abhydr"/>
    <property type="match status" value="1"/>
</dbReference>
<gene>
    <name evidence="3" type="ORF">DFR31_0345</name>
</gene>
<keyword evidence="3" id="KW-0378">Hydrolase</keyword>
<dbReference type="SUPFAM" id="SSF53474">
    <property type="entry name" value="alpha/beta-Hydrolases"/>
    <property type="match status" value="1"/>
</dbReference>